<dbReference type="Proteomes" id="UP001596442">
    <property type="component" value="Unassembled WGS sequence"/>
</dbReference>
<gene>
    <name evidence="2" type="ORF">ACFQEU_01275</name>
</gene>
<evidence type="ECO:0000313" key="3">
    <source>
        <dbReference type="Proteomes" id="UP001596442"/>
    </source>
</evidence>
<dbReference type="EMBL" id="JBHSWW010000006">
    <property type="protein sequence ID" value="MFC6752106.1"/>
    <property type="molecule type" value="Genomic_DNA"/>
</dbReference>
<accession>A0ABD5S8C7</accession>
<dbReference type="AlphaFoldDB" id="A0ABD5S8C7"/>
<evidence type="ECO:0000256" key="1">
    <source>
        <dbReference type="SAM" id="MobiDB-lite"/>
    </source>
</evidence>
<feature type="compositionally biased region" description="Basic and acidic residues" evidence="1">
    <location>
        <begin position="74"/>
        <end position="84"/>
    </location>
</feature>
<proteinExistence type="predicted"/>
<comment type="caution">
    <text evidence="2">The sequence shown here is derived from an EMBL/GenBank/DDBJ whole genome shotgun (WGS) entry which is preliminary data.</text>
</comment>
<feature type="region of interest" description="Disordered" evidence="1">
    <location>
        <begin position="40"/>
        <end position="59"/>
    </location>
</feature>
<keyword evidence="3" id="KW-1185">Reference proteome</keyword>
<reference evidence="2 3" key="1">
    <citation type="journal article" date="2019" name="Int. J. Syst. Evol. Microbiol.">
        <title>The Global Catalogue of Microorganisms (GCM) 10K type strain sequencing project: providing services to taxonomists for standard genome sequencing and annotation.</title>
        <authorList>
            <consortium name="The Broad Institute Genomics Platform"/>
            <consortium name="The Broad Institute Genome Sequencing Center for Infectious Disease"/>
            <person name="Wu L."/>
            <person name="Ma J."/>
        </authorList>
    </citation>
    <scope>NUCLEOTIDE SEQUENCE [LARGE SCALE GENOMIC DNA]</scope>
    <source>
        <strain evidence="2 3">CGMCC 1.3239</strain>
    </source>
</reference>
<feature type="region of interest" description="Disordered" evidence="1">
    <location>
        <begin position="69"/>
        <end position="110"/>
    </location>
</feature>
<dbReference type="RefSeq" id="WP_379778430.1">
    <property type="nucleotide sequence ID" value="NZ_JBHSWW010000006.1"/>
</dbReference>
<protein>
    <submittedName>
        <fullName evidence="2">SHOCT domain-containing protein</fullName>
    </submittedName>
</protein>
<organism evidence="2 3">
    <name type="scientific">Halorubrum tibetense</name>
    <dbReference type="NCBI Taxonomy" id="175631"/>
    <lineage>
        <taxon>Archaea</taxon>
        <taxon>Methanobacteriati</taxon>
        <taxon>Methanobacteriota</taxon>
        <taxon>Stenosarchaea group</taxon>
        <taxon>Halobacteria</taxon>
        <taxon>Halobacteriales</taxon>
        <taxon>Haloferacaceae</taxon>
        <taxon>Halorubrum</taxon>
    </lineage>
</organism>
<sequence length="110" mass="12300">MMGGAGMMGGMGVWMIVFLFVTLLTLAALLVVSVQVAGTLSAEDNNETTNADPDETKIERLQRRYAEGDLTEAEFERELERELEREDADMGGSRETIEAERTRETERPDK</sequence>
<feature type="compositionally biased region" description="Basic and acidic residues" evidence="1">
    <location>
        <begin position="95"/>
        <end position="110"/>
    </location>
</feature>
<name>A0ABD5S8C7_9EURY</name>
<evidence type="ECO:0000313" key="2">
    <source>
        <dbReference type="EMBL" id="MFC6752106.1"/>
    </source>
</evidence>